<reference evidence="7" key="1">
    <citation type="submission" date="2015-11" db="EMBL/GenBank/DDBJ databases">
        <authorList>
            <consortium name="International Coturnix japonica Genome Analysis Consortium"/>
            <person name="Warren W."/>
            <person name="Burt D.W."/>
            <person name="Antin P.B."/>
            <person name="Lanford R."/>
            <person name="Gros J."/>
            <person name="Wilson R.K."/>
        </authorList>
    </citation>
    <scope>NUCLEOTIDE SEQUENCE [LARGE SCALE GENOMIC DNA]</scope>
</reference>
<dbReference type="InterPro" id="IPR001955">
    <property type="entry name" value="Pancreatic_hormone-like"/>
</dbReference>
<dbReference type="PROSITE" id="PS00265">
    <property type="entry name" value="PANCREATIC_HORMONE_1"/>
    <property type="match status" value="1"/>
</dbReference>
<dbReference type="GO" id="GO:0005184">
    <property type="term" value="F:neuropeptide hormone activity"/>
    <property type="evidence" value="ECO:0007669"/>
    <property type="project" value="TreeGrafter"/>
</dbReference>
<feature type="chain" id="PRO_5034901194" description="Pancreatic polypeptide" evidence="6">
    <location>
        <begin position="34"/>
        <end position="88"/>
    </location>
</feature>
<dbReference type="GO" id="GO:0007218">
    <property type="term" value="P:neuropeptide signaling pathway"/>
    <property type="evidence" value="ECO:0007669"/>
    <property type="project" value="TreeGrafter"/>
</dbReference>
<name>A0A8C2U7V8_COTJA</name>
<comment type="subcellular location">
    <subcellularLocation>
        <location evidence="1">Secreted</location>
    </subcellularLocation>
</comment>
<dbReference type="Ensembl" id="ENSCJPT00005033406.1">
    <property type="protein sequence ID" value="ENSCJPP00005024522.1"/>
    <property type="gene ID" value="ENSCJPG00005019316.1"/>
</dbReference>
<evidence type="ECO:0000256" key="4">
    <source>
        <dbReference type="ARBA" id="ARBA00022815"/>
    </source>
</evidence>
<dbReference type="CDD" id="cd00126">
    <property type="entry name" value="PAH"/>
    <property type="match status" value="1"/>
</dbReference>
<keyword evidence="4" id="KW-0027">Amidation</keyword>
<dbReference type="Pfam" id="PF00159">
    <property type="entry name" value="Hormone_3"/>
    <property type="match status" value="1"/>
</dbReference>
<dbReference type="PANTHER" id="PTHR10533">
    <property type="entry name" value="NEUROPEPTIDE Y/PANCREATIC HORMONE/PEPTIDE YY"/>
    <property type="match status" value="1"/>
</dbReference>
<dbReference type="InterPro" id="IPR020392">
    <property type="entry name" value="Pancreatic_hormone-like_CS"/>
</dbReference>
<evidence type="ECO:0000256" key="6">
    <source>
        <dbReference type="SAM" id="SignalP"/>
    </source>
</evidence>
<proteinExistence type="inferred from homology"/>
<evidence type="ECO:0000313" key="8">
    <source>
        <dbReference type="Proteomes" id="UP000694412"/>
    </source>
</evidence>
<evidence type="ECO:0000313" key="7">
    <source>
        <dbReference type="Ensembl" id="ENSCJPP00005024522.1"/>
    </source>
</evidence>
<dbReference type="PROSITE" id="PS50276">
    <property type="entry name" value="PANCREATIC_HORMONE_2"/>
    <property type="match status" value="1"/>
</dbReference>
<keyword evidence="3" id="KW-0964">Secreted</keyword>
<evidence type="ECO:0000256" key="3">
    <source>
        <dbReference type="ARBA" id="ARBA00022525"/>
    </source>
</evidence>
<keyword evidence="8" id="KW-1185">Reference proteome</keyword>
<dbReference type="Proteomes" id="UP000694412">
    <property type="component" value="Chromosome 27"/>
</dbReference>
<evidence type="ECO:0000256" key="2">
    <source>
        <dbReference type="ARBA" id="ARBA00010022"/>
    </source>
</evidence>
<dbReference type="GO" id="GO:0005615">
    <property type="term" value="C:extracellular space"/>
    <property type="evidence" value="ECO:0007669"/>
    <property type="project" value="TreeGrafter"/>
</dbReference>
<dbReference type="GeneTree" id="ENSGT00950000185319"/>
<keyword evidence="6" id="KW-0732">Signal</keyword>
<dbReference type="PANTHER" id="PTHR10533:SF5">
    <property type="entry name" value="PRO-NEUROPEPTIDE Y"/>
    <property type="match status" value="1"/>
</dbReference>
<sequence length="88" mass="9803">MLHCCIAAMQPRWASMLLLLCSLLLLHAPPCSAGPSQPIYPGDDAPVEELIRFYNDLQQYLNVVTRHRYGRRSSSRVLCEEPMGAAGC</sequence>
<dbReference type="AlphaFoldDB" id="A0A8C2U7V8"/>
<dbReference type="GO" id="GO:0007631">
    <property type="term" value="P:feeding behavior"/>
    <property type="evidence" value="ECO:0007669"/>
    <property type="project" value="TreeGrafter"/>
</dbReference>
<reference evidence="7" key="3">
    <citation type="submission" date="2025-09" db="UniProtKB">
        <authorList>
            <consortium name="Ensembl"/>
        </authorList>
    </citation>
    <scope>IDENTIFICATION</scope>
</reference>
<protein>
    <recommendedName>
        <fullName evidence="9">Pancreatic polypeptide</fullName>
    </recommendedName>
</protein>
<evidence type="ECO:0008006" key="9">
    <source>
        <dbReference type="Google" id="ProtNLM"/>
    </source>
</evidence>
<dbReference type="PRINTS" id="PR00278">
    <property type="entry name" value="PANCHORMONE"/>
</dbReference>
<feature type="signal peptide" evidence="6">
    <location>
        <begin position="1"/>
        <end position="33"/>
    </location>
</feature>
<accession>A0A8C2U7V8</accession>
<evidence type="ECO:0000256" key="1">
    <source>
        <dbReference type="ARBA" id="ARBA00004613"/>
    </source>
</evidence>
<dbReference type="GO" id="GO:0031841">
    <property type="term" value="F:neuropeptide Y receptor binding"/>
    <property type="evidence" value="ECO:0007669"/>
    <property type="project" value="TreeGrafter"/>
</dbReference>
<dbReference type="SMART" id="SM00309">
    <property type="entry name" value="PAH"/>
    <property type="match status" value="1"/>
</dbReference>
<reference evidence="7" key="2">
    <citation type="submission" date="2025-08" db="UniProtKB">
        <authorList>
            <consortium name="Ensembl"/>
        </authorList>
    </citation>
    <scope>IDENTIFICATION</scope>
</reference>
<dbReference type="Gene3D" id="6.10.250.900">
    <property type="match status" value="1"/>
</dbReference>
<comment type="similarity">
    <text evidence="2 5">Belongs to the NPY family.</text>
</comment>
<organism evidence="7 8">
    <name type="scientific">Coturnix japonica</name>
    <name type="common">Japanese quail</name>
    <name type="synonym">Coturnix coturnix japonica</name>
    <dbReference type="NCBI Taxonomy" id="93934"/>
    <lineage>
        <taxon>Eukaryota</taxon>
        <taxon>Metazoa</taxon>
        <taxon>Chordata</taxon>
        <taxon>Craniata</taxon>
        <taxon>Vertebrata</taxon>
        <taxon>Euteleostomi</taxon>
        <taxon>Archelosauria</taxon>
        <taxon>Archosauria</taxon>
        <taxon>Dinosauria</taxon>
        <taxon>Saurischia</taxon>
        <taxon>Theropoda</taxon>
        <taxon>Coelurosauria</taxon>
        <taxon>Aves</taxon>
        <taxon>Neognathae</taxon>
        <taxon>Galloanserae</taxon>
        <taxon>Galliformes</taxon>
        <taxon>Phasianidae</taxon>
        <taxon>Perdicinae</taxon>
        <taxon>Coturnix</taxon>
    </lineage>
</organism>
<evidence type="ECO:0000256" key="5">
    <source>
        <dbReference type="RuleBase" id="RU000656"/>
    </source>
</evidence>